<dbReference type="PANTHER" id="PTHR23502:SF50">
    <property type="entry name" value="TRANSPORTER, PUTATIVE (AFU_ORTHOLOGUE AFUA_5G00430)-RELATED"/>
    <property type="match status" value="1"/>
</dbReference>
<feature type="transmembrane region" description="Helical" evidence="7">
    <location>
        <begin position="313"/>
        <end position="338"/>
    </location>
</feature>
<protein>
    <submittedName>
        <fullName evidence="9">Major facilitator superfamily transporter</fullName>
    </submittedName>
</protein>
<feature type="region of interest" description="Disordered" evidence="6">
    <location>
        <begin position="239"/>
        <end position="259"/>
    </location>
</feature>
<dbReference type="GO" id="GO:0022857">
    <property type="term" value="F:transmembrane transporter activity"/>
    <property type="evidence" value="ECO:0007669"/>
    <property type="project" value="InterPro"/>
</dbReference>
<name>A0A9P5E4D3_9HYPO</name>
<feature type="compositionally biased region" description="Basic and acidic residues" evidence="6">
    <location>
        <begin position="249"/>
        <end position="259"/>
    </location>
</feature>
<dbReference type="OrthoDB" id="5215911at2759"/>
<dbReference type="Gene3D" id="1.20.1250.20">
    <property type="entry name" value="MFS general substrate transporter like domains"/>
    <property type="match status" value="1"/>
</dbReference>
<feature type="transmembrane region" description="Helical" evidence="7">
    <location>
        <begin position="92"/>
        <end position="110"/>
    </location>
</feature>
<evidence type="ECO:0000256" key="5">
    <source>
        <dbReference type="ARBA" id="ARBA00023180"/>
    </source>
</evidence>
<feature type="domain" description="Major facilitator superfamily (MFS) profile" evidence="8">
    <location>
        <begin position="50"/>
        <end position="511"/>
    </location>
</feature>
<reference evidence="9" key="2">
    <citation type="submission" date="2020-02" db="EMBL/GenBank/DDBJ databases">
        <title>Identification and distribution of gene clusters putatively required for synthesis of sphingolipid metabolism inhibitors in phylogenetically diverse species of the filamentous fungus Fusarium.</title>
        <authorList>
            <person name="Kim H.-S."/>
            <person name="Busman M."/>
            <person name="Brown D.W."/>
            <person name="Divon H."/>
            <person name="Uhlig S."/>
            <person name="Proctor R.H."/>
        </authorList>
    </citation>
    <scope>NUCLEOTIDE SEQUENCE</scope>
    <source>
        <strain evidence="9">NRRL 25174</strain>
    </source>
</reference>
<proteinExistence type="predicted"/>
<feature type="transmembrane region" description="Helical" evidence="7">
    <location>
        <begin position="205"/>
        <end position="225"/>
    </location>
</feature>
<organism evidence="9 10">
    <name type="scientific">Fusarium beomiforme</name>
    <dbReference type="NCBI Taxonomy" id="44412"/>
    <lineage>
        <taxon>Eukaryota</taxon>
        <taxon>Fungi</taxon>
        <taxon>Dikarya</taxon>
        <taxon>Ascomycota</taxon>
        <taxon>Pezizomycotina</taxon>
        <taxon>Sordariomycetes</taxon>
        <taxon>Hypocreomycetidae</taxon>
        <taxon>Hypocreales</taxon>
        <taxon>Nectriaceae</taxon>
        <taxon>Fusarium</taxon>
        <taxon>Fusarium burgessii species complex</taxon>
    </lineage>
</organism>
<dbReference type="InterPro" id="IPR036259">
    <property type="entry name" value="MFS_trans_sf"/>
</dbReference>
<dbReference type="SUPFAM" id="SSF103473">
    <property type="entry name" value="MFS general substrate transporter"/>
    <property type="match status" value="1"/>
</dbReference>
<evidence type="ECO:0000256" key="4">
    <source>
        <dbReference type="ARBA" id="ARBA00023136"/>
    </source>
</evidence>
<evidence type="ECO:0000256" key="1">
    <source>
        <dbReference type="ARBA" id="ARBA00004141"/>
    </source>
</evidence>
<feature type="transmembrane region" description="Helical" evidence="7">
    <location>
        <begin position="117"/>
        <end position="135"/>
    </location>
</feature>
<dbReference type="Pfam" id="PF07690">
    <property type="entry name" value="MFS_1"/>
    <property type="match status" value="1"/>
</dbReference>
<feature type="transmembrane region" description="Helical" evidence="7">
    <location>
        <begin position="393"/>
        <end position="414"/>
    </location>
</feature>
<keyword evidence="10" id="KW-1185">Reference proteome</keyword>
<keyword evidence="3 7" id="KW-1133">Transmembrane helix</keyword>
<accession>A0A9P5E4D3</accession>
<dbReference type="AlphaFoldDB" id="A0A9P5E4D3"/>
<evidence type="ECO:0000259" key="8">
    <source>
        <dbReference type="PROSITE" id="PS50850"/>
    </source>
</evidence>
<dbReference type="Proteomes" id="UP000730481">
    <property type="component" value="Unassembled WGS sequence"/>
</dbReference>
<feature type="transmembrane region" description="Helical" evidence="7">
    <location>
        <begin position="141"/>
        <end position="163"/>
    </location>
</feature>
<dbReference type="GO" id="GO:0005886">
    <property type="term" value="C:plasma membrane"/>
    <property type="evidence" value="ECO:0007669"/>
    <property type="project" value="TreeGrafter"/>
</dbReference>
<evidence type="ECO:0000256" key="2">
    <source>
        <dbReference type="ARBA" id="ARBA00022692"/>
    </source>
</evidence>
<dbReference type="InterPro" id="IPR020846">
    <property type="entry name" value="MFS_dom"/>
</dbReference>
<comment type="subcellular location">
    <subcellularLocation>
        <location evidence="1">Membrane</location>
        <topology evidence="1">Multi-pass membrane protein</topology>
    </subcellularLocation>
</comment>
<evidence type="ECO:0000256" key="7">
    <source>
        <dbReference type="SAM" id="Phobius"/>
    </source>
</evidence>
<feature type="transmembrane region" description="Helical" evidence="7">
    <location>
        <begin position="350"/>
        <end position="372"/>
    </location>
</feature>
<evidence type="ECO:0000256" key="6">
    <source>
        <dbReference type="SAM" id="MobiDB-lite"/>
    </source>
</evidence>
<reference evidence="9" key="1">
    <citation type="journal article" date="2017" name="Mycologia">
        <title>Fusarium algeriense, sp. nov., a novel toxigenic crown rot pathogen of durum wheat from Algeria is nested in the Fusarium burgessii species complex.</title>
        <authorList>
            <person name="Laraba I."/>
            <person name="Keddad A."/>
            <person name="Boureghda H."/>
            <person name="Abdallah N."/>
            <person name="Vaughan M.M."/>
            <person name="Proctor R.H."/>
            <person name="Busman M."/>
            <person name="O'Donnell K."/>
        </authorList>
    </citation>
    <scope>NUCLEOTIDE SEQUENCE</scope>
    <source>
        <strain evidence="9">NRRL 25174</strain>
    </source>
</reference>
<feature type="transmembrane region" description="Helical" evidence="7">
    <location>
        <begin position="420"/>
        <end position="440"/>
    </location>
</feature>
<feature type="transmembrane region" description="Helical" evidence="7">
    <location>
        <begin position="488"/>
        <end position="509"/>
    </location>
</feature>
<dbReference type="EMBL" id="PVQB02000048">
    <property type="protein sequence ID" value="KAF4344549.1"/>
    <property type="molecule type" value="Genomic_DNA"/>
</dbReference>
<dbReference type="PANTHER" id="PTHR23502">
    <property type="entry name" value="MAJOR FACILITATOR SUPERFAMILY"/>
    <property type="match status" value="1"/>
</dbReference>
<gene>
    <name evidence="9" type="ORF">FBEOM_1517</name>
</gene>
<evidence type="ECO:0000256" key="3">
    <source>
        <dbReference type="ARBA" id="ARBA00022989"/>
    </source>
</evidence>
<feature type="transmembrane region" description="Helical" evidence="7">
    <location>
        <begin position="49"/>
        <end position="72"/>
    </location>
</feature>
<sequence length="530" mass="58462">MTSTDRVPIPGEARLVLAEPATDASRFVLVPRPSNDPNEPLNWPTWRKLFNFGLSIAVTVAAFTNVSIQTVFWQQMTVDMGVTIQQLTNAQSAQLAGLAMGCLFFIPMAIKYGRRSAYILSTATLAGVAWWTSRMQSYPELIITMVITGLGGAINETAVQMTISDLFFVHHRGSANAVYFTAVMVGSFLTPMAAGTQAANQGWRWSYYTLSICTTILFVVFIFAFEETKYIPLSVGEVDNDDASSEQGPVKDSKEDIDSKDKVEGDVATIATQPDHTIPMNSYRQCMRWTTTTSENLPRLFMMPFHVITLPHVFFTALQFASGVCWLVIFMQIISIVFSAPPYNFTTAGIGYMALGPFVGNIFGSIYGGPFADWLVVRLAKRNGGVYEPEMRLYPLVIPTFFMAGGIIMFGATAARGMHWIYPSLGGAFFAFGLGANGDITFTLIIDTYRELVAEAFIGIAFMRNAVSVGVTFAIVPWMTTQGLTNMFIVSGCIAFAIGSLFVPMIIYGKRIRTALASRYWKLVEMRSRI</sequence>
<comment type="caution">
    <text evidence="9">The sequence shown here is derived from an EMBL/GenBank/DDBJ whole genome shotgun (WGS) entry which is preliminary data.</text>
</comment>
<keyword evidence="4 7" id="KW-0472">Membrane</keyword>
<keyword evidence="5" id="KW-0325">Glycoprotein</keyword>
<feature type="transmembrane region" description="Helical" evidence="7">
    <location>
        <begin position="452"/>
        <end position="476"/>
    </location>
</feature>
<evidence type="ECO:0000313" key="10">
    <source>
        <dbReference type="Proteomes" id="UP000730481"/>
    </source>
</evidence>
<keyword evidence="2 7" id="KW-0812">Transmembrane</keyword>
<feature type="transmembrane region" description="Helical" evidence="7">
    <location>
        <begin position="175"/>
        <end position="193"/>
    </location>
</feature>
<dbReference type="PROSITE" id="PS50850">
    <property type="entry name" value="MFS"/>
    <property type="match status" value="1"/>
</dbReference>
<evidence type="ECO:0000313" key="9">
    <source>
        <dbReference type="EMBL" id="KAF4344549.1"/>
    </source>
</evidence>
<dbReference type="InterPro" id="IPR011701">
    <property type="entry name" value="MFS"/>
</dbReference>